<keyword evidence="8" id="KW-1185">Reference proteome</keyword>
<evidence type="ECO:0000313" key="7">
    <source>
        <dbReference type="EMBL" id="KAE8130758.1"/>
    </source>
</evidence>
<name>A0A5N6S7X2_ASPPS</name>
<keyword evidence="2" id="KW-0238">DNA-binding</keyword>
<dbReference type="OrthoDB" id="4385350at2759"/>
<organism evidence="7 8">
    <name type="scientific">Aspergillus pseudotamarii</name>
    <dbReference type="NCBI Taxonomy" id="132259"/>
    <lineage>
        <taxon>Eukaryota</taxon>
        <taxon>Fungi</taxon>
        <taxon>Dikarya</taxon>
        <taxon>Ascomycota</taxon>
        <taxon>Pezizomycotina</taxon>
        <taxon>Eurotiomycetes</taxon>
        <taxon>Eurotiomycetidae</taxon>
        <taxon>Eurotiales</taxon>
        <taxon>Aspergillaceae</taxon>
        <taxon>Aspergillus</taxon>
        <taxon>Aspergillus subgen. Circumdati</taxon>
    </lineage>
</organism>
<dbReference type="PANTHER" id="PTHR47256:SF1">
    <property type="entry name" value="ZN(II)2CYS6 TRANSCRIPTION FACTOR (EUROFUNG)"/>
    <property type="match status" value="1"/>
</dbReference>
<dbReference type="GO" id="GO:0000981">
    <property type="term" value="F:DNA-binding transcription factor activity, RNA polymerase II-specific"/>
    <property type="evidence" value="ECO:0007669"/>
    <property type="project" value="InterPro"/>
</dbReference>
<evidence type="ECO:0000256" key="4">
    <source>
        <dbReference type="ARBA" id="ARBA00023242"/>
    </source>
</evidence>
<evidence type="ECO:0000256" key="1">
    <source>
        <dbReference type="ARBA" id="ARBA00023015"/>
    </source>
</evidence>
<gene>
    <name evidence="7" type="ORF">BDV38DRAFT_266347</name>
</gene>
<sequence length="152" mass="17560">MSPEECAPALRPLKPRPEYVQQSKEKDVEPCSVRGIRSPAACTECRRRRIKCNGYTPCEPCTLHNRECVIDLRHDKRKKTHLRELEQELQYYRTFIHQLYQVIGECDDADVNQLVSLIRDGGTKEDIKNTIEGYLQDNTQHPICGESSGKDE</sequence>
<accession>A0A5N6S7X2</accession>
<dbReference type="GeneID" id="43640655"/>
<keyword evidence="1" id="KW-0805">Transcription regulation</keyword>
<evidence type="ECO:0000256" key="3">
    <source>
        <dbReference type="ARBA" id="ARBA00023163"/>
    </source>
</evidence>
<dbReference type="Gene3D" id="4.10.240.10">
    <property type="entry name" value="Zn(2)-C6 fungal-type DNA-binding domain"/>
    <property type="match status" value="1"/>
</dbReference>
<dbReference type="AlphaFoldDB" id="A0A5N6S7X2"/>
<feature type="region of interest" description="Disordered" evidence="5">
    <location>
        <begin position="1"/>
        <end position="25"/>
    </location>
</feature>
<evidence type="ECO:0000313" key="8">
    <source>
        <dbReference type="Proteomes" id="UP000325672"/>
    </source>
</evidence>
<dbReference type="InterPro" id="IPR001138">
    <property type="entry name" value="Zn2Cys6_DnaBD"/>
</dbReference>
<reference evidence="7 8" key="1">
    <citation type="submission" date="2019-04" db="EMBL/GenBank/DDBJ databases">
        <title>Friends and foes A comparative genomics study of 23 Aspergillus species from section Flavi.</title>
        <authorList>
            <consortium name="DOE Joint Genome Institute"/>
            <person name="Kjaerbolling I."/>
            <person name="Vesth T."/>
            <person name="Frisvad J.C."/>
            <person name="Nybo J.L."/>
            <person name="Theobald S."/>
            <person name="Kildgaard S."/>
            <person name="Isbrandt T."/>
            <person name="Kuo A."/>
            <person name="Sato A."/>
            <person name="Lyhne E.K."/>
            <person name="Kogle M.E."/>
            <person name="Wiebenga A."/>
            <person name="Kun R.S."/>
            <person name="Lubbers R.J."/>
            <person name="Makela M.R."/>
            <person name="Barry K."/>
            <person name="Chovatia M."/>
            <person name="Clum A."/>
            <person name="Daum C."/>
            <person name="Haridas S."/>
            <person name="He G."/>
            <person name="LaButti K."/>
            <person name="Lipzen A."/>
            <person name="Mondo S."/>
            <person name="Riley R."/>
            <person name="Salamov A."/>
            <person name="Simmons B.A."/>
            <person name="Magnuson J.K."/>
            <person name="Henrissat B."/>
            <person name="Mortensen U.H."/>
            <person name="Larsen T.O."/>
            <person name="Devries R.P."/>
            <person name="Grigoriev I.V."/>
            <person name="Machida M."/>
            <person name="Baker S.E."/>
            <person name="Andersen M.R."/>
        </authorList>
    </citation>
    <scope>NUCLEOTIDE SEQUENCE [LARGE SCALE GENOMIC DNA]</scope>
    <source>
        <strain evidence="7 8">CBS 117625</strain>
    </source>
</reference>
<proteinExistence type="predicted"/>
<dbReference type="PROSITE" id="PS50048">
    <property type="entry name" value="ZN2_CY6_FUNGAL_2"/>
    <property type="match status" value="1"/>
</dbReference>
<feature type="domain" description="Zn(2)-C6 fungal-type" evidence="6">
    <location>
        <begin position="41"/>
        <end position="70"/>
    </location>
</feature>
<dbReference type="PROSITE" id="PS00463">
    <property type="entry name" value="ZN2_CY6_FUNGAL_1"/>
    <property type="match status" value="1"/>
</dbReference>
<keyword evidence="4" id="KW-0539">Nucleus</keyword>
<dbReference type="PANTHER" id="PTHR47256">
    <property type="entry name" value="ZN(II)2CYS6 TRANSCRIPTION FACTOR (EUROFUNG)-RELATED"/>
    <property type="match status" value="1"/>
</dbReference>
<dbReference type="SUPFAM" id="SSF57701">
    <property type="entry name" value="Zn2/Cys6 DNA-binding domain"/>
    <property type="match status" value="1"/>
</dbReference>
<dbReference type="SMART" id="SM00066">
    <property type="entry name" value="GAL4"/>
    <property type="match status" value="1"/>
</dbReference>
<dbReference type="Proteomes" id="UP000325672">
    <property type="component" value="Unassembled WGS sequence"/>
</dbReference>
<evidence type="ECO:0000256" key="5">
    <source>
        <dbReference type="SAM" id="MobiDB-lite"/>
    </source>
</evidence>
<keyword evidence="3" id="KW-0804">Transcription</keyword>
<dbReference type="RefSeq" id="XP_031906821.1">
    <property type="nucleotide sequence ID" value="XM_032056445.1"/>
</dbReference>
<dbReference type="CDD" id="cd00067">
    <property type="entry name" value="GAL4"/>
    <property type="match status" value="1"/>
</dbReference>
<dbReference type="InterPro" id="IPR053187">
    <property type="entry name" value="Notoamide_regulator"/>
</dbReference>
<dbReference type="Pfam" id="PF00172">
    <property type="entry name" value="Zn_clus"/>
    <property type="match status" value="1"/>
</dbReference>
<dbReference type="GO" id="GO:0009893">
    <property type="term" value="P:positive regulation of metabolic process"/>
    <property type="evidence" value="ECO:0007669"/>
    <property type="project" value="UniProtKB-ARBA"/>
</dbReference>
<dbReference type="EMBL" id="ML743701">
    <property type="protein sequence ID" value="KAE8130758.1"/>
    <property type="molecule type" value="Genomic_DNA"/>
</dbReference>
<evidence type="ECO:0000259" key="6">
    <source>
        <dbReference type="PROSITE" id="PS50048"/>
    </source>
</evidence>
<dbReference type="InterPro" id="IPR036864">
    <property type="entry name" value="Zn2-C6_fun-type_DNA-bd_sf"/>
</dbReference>
<dbReference type="GO" id="GO:0003677">
    <property type="term" value="F:DNA binding"/>
    <property type="evidence" value="ECO:0007669"/>
    <property type="project" value="UniProtKB-KW"/>
</dbReference>
<protein>
    <recommendedName>
        <fullName evidence="6">Zn(2)-C6 fungal-type domain-containing protein</fullName>
    </recommendedName>
</protein>
<evidence type="ECO:0000256" key="2">
    <source>
        <dbReference type="ARBA" id="ARBA00023125"/>
    </source>
</evidence>
<dbReference type="GO" id="GO:0008270">
    <property type="term" value="F:zinc ion binding"/>
    <property type="evidence" value="ECO:0007669"/>
    <property type="project" value="InterPro"/>
</dbReference>